<gene>
    <name evidence="8" type="ORF">DJ021_14765</name>
</gene>
<dbReference type="Gene3D" id="1.20.1080.10">
    <property type="entry name" value="Glycerol uptake facilitator protein"/>
    <property type="match status" value="2"/>
</dbReference>
<evidence type="ECO:0000256" key="6">
    <source>
        <dbReference type="RuleBase" id="RU000477"/>
    </source>
</evidence>
<dbReference type="SUPFAM" id="SSF81338">
    <property type="entry name" value="Aquaporin-like"/>
    <property type="match status" value="1"/>
</dbReference>
<evidence type="ECO:0000256" key="7">
    <source>
        <dbReference type="SAM" id="Phobius"/>
    </source>
</evidence>
<evidence type="ECO:0000256" key="2">
    <source>
        <dbReference type="ARBA" id="ARBA00022448"/>
    </source>
</evidence>
<feature type="transmembrane region" description="Helical" evidence="7">
    <location>
        <begin position="209"/>
        <end position="229"/>
    </location>
</feature>
<dbReference type="InterPro" id="IPR023271">
    <property type="entry name" value="Aquaporin-like"/>
</dbReference>
<comment type="subcellular location">
    <subcellularLocation>
        <location evidence="1">Membrane</location>
        <topology evidence="1">Multi-pass membrane protein</topology>
    </subcellularLocation>
</comment>
<evidence type="ECO:0000256" key="1">
    <source>
        <dbReference type="ARBA" id="ARBA00004141"/>
    </source>
</evidence>
<sequence>MSRSDASLEPPLQDFSIARRLVAEGLGTALLLAVVIGSGIMGQRLSGGNDAIALLGNTVATGAGLVVLITVFGPISGAHFNPAVTLVFALRRELPARLALAYALVQMAGGVLGVWAAHAMFAEPLWQISTRLRDGPSQAWSELVATFGLILTILGALRARPEATPMAVGLYITAAYWFTGSTSFANPAVTLARSLSNTFAGIAPSSAPAFIAAQLAGALVAAALCRWLLDGRAARVPRTGDDAS</sequence>
<dbReference type="PRINTS" id="PR00783">
    <property type="entry name" value="MINTRINSICP"/>
</dbReference>
<feature type="transmembrane region" description="Helical" evidence="7">
    <location>
        <begin position="52"/>
        <end position="75"/>
    </location>
</feature>
<keyword evidence="2 6" id="KW-0813">Transport</keyword>
<feature type="transmembrane region" description="Helical" evidence="7">
    <location>
        <begin position="169"/>
        <end position="189"/>
    </location>
</feature>
<dbReference type="EMBL" id="QFYP01000001">
    <property type="protein sequence ID" value="RAK60979.1"/>
    <property type="molecule type" value="Genomic_DNA"/>
</dbReference>
<comment type="caution">
    <text evidence="8">The sequence shown here is derived from an EMBL/GenBank/DDBJ whole genome shotgun (WGS) entry which is preliminary data.</text>
</comment>
<keyword evidence="3 6" id="KW-0812">Transmembrane</keyword>
<name>A0A328B240_9CAUL</name>
<dbReference type="PANTHER" id="PTHR45724">
    <property type="entry name" value="AQUAPORIN NIP2-1"/>
    <property type="match status" value="1"/>
</dbReference>
<feature type="transmembrane region" description="Helical" evidence="7">
    <location>
        <begin position="21"/>
        <end position="40"/>
    </location>
</feature>
<evidence type="ECO:0000256" key="3">
    <source>
        <dbReference type="ARBA" id="ARBA00022692"/>
    </source>
</evidence>
<dbReference type="GO" id="GO:0016020">
    <property type="term" value="C:membrane"/>
    <property type="evidence" value="ECO:0007669"/>
    <property type="project" value="UniProtKB-SubCell"/>
</dbReference>
<reference evidence="9" key="1">
    <citation type="submission" date="2018-05" db="EMBL/GenBank/DDBJ databases">
        <authorList>
            <person name="Li X."/>
        </authorList>
    </citation>
    <scope>NUCLEOTIDE SEQUENCE [LARGE SCALE GENOMIC DNA]</scope>
    <source>
        <strain evidence="9">HKS-05</strain>
    </source>
</reference>
<dbReference type="GO" id="GO:0015267">
    <property type="term" value="F:channel activity"/>
    <property type="evidence" value="ECO:0007669"/>
    <property type="project" value="InterPro"/>
</dbReference>
<comment type="similarity">
    <text evidence="6">Belongs to the MIP/aquaporin (TC 1.A.8) family.</text>
</comment>
<dbReference type="PANTHER" id="PTHR45724:SF13">
    <property type="entry name" value="AQUAPORIN NIP1-1-RELATED"/>
    <property type="match status" value="1"/>
</dbReference>
<dbReference type="InterPro" id="IPR034294">
    <property type="entry name" value="Aquaporin_transptr"/>
</dbReference>
<accession>A0A328B240</accession>
<feature type="transmembrane region" description="Helical" evidence="7">
    <location>
        <begin position="138"/>
        <end position="157"/>
    </location>
</feature>
<evidence type="ECO:0000313" key="9">
    <source>
        <dbReference type="Proteomes" id="UP000249842"/>
    </source>
</evidence>
<dbReference type="AlphaFoldDB" id="A0A328B240"/>
<dbReference type="Pfam" id="PF00230">
    <property type="entry name" value="MIP"/>
    <property type="match status" value="1"/>
</dbReference>
<organism evidence="8 9">
    <name type="scientific">Phenylobacterium hankyongense</name>
    <dbReference type="NCBI Taxonomy" id="1813876"/>
    <lineage>
        <taxon>Bacteria</taxon>
        <taxon>Pseudomonadati</taxon>
        <taxon>Pseudomonadota</taxon>
        <taxon>Alphaproteobacteria</taxon>
        <taxon>Caulobacterales</taxon>
        <taxon>Caulobacteraceae</taxon>
        <taxon>Phenylobacterium</taxon>
    </lineage>
</organism>
<evidence type="ECO:0000256" key="5">
    <source>
        <dbReference type="ARBA" id="ARBA00023136"/>
    </source>
</evidence>
<feature type="transmembrane region" description="Helical" evidence="7">
    <location>
        <begin position="96"/>
        <end position="118"/>
    </location>
</feature>
<keyword evidence="5 7" id="KW-0472">Membrane</keyword>
<proteinExistence type="inferred from homology"/>
<evidence type="ECO:0000313" key="8">
    <source>
        <dbReference type="EMBL" id="RAK60979.1"/>
    </source>
</evidence>
<dbReference type="RefSeq" id="WP_111458271.1">
    <property type="nucleotide sequence ID" value="NZ_QFYP01000001.1"/>
</dbReference>
<keyword evidence="9" id="KW-1185">Reference proteome</keyword>
<keyword evidence="4 7" id="KW-1133">Transmembrane helix</keyword>
<dbReference type="Proteomes" id="UP000249842">
    <property type="component" value="Unassembled WGS sequence"/>
</dbReference>
<dbReference type="InterPro" id="IPR000425">
    <property type="entry name" value="MIP"/>
</dbReference>
<evidence type="ECO:0000256" key="4">
    <source>
        <dbReference type="ARBA" id="ARBA00022989"/>
    </source>
</evidence>
<protein>
    <submittedName>
        <fullName evidence="8">Aquaporin family protein</fullName>
    </submittedName>
</protein>
<dbReference type="OrthoDB" id="9807293at2"/>